<sequence>MSEDSPLEEDIWEYKSIRKLKSVNHYSESISENVQKTNDEKGKSQSGNRKPPKEKETPKAKQGSRRRGSQTPLKSEQCYSVSSDDPVVSSQESLLPSSAKQKKNKKMQSPSKPRPVYEGYCPSCQMPFSLLLIETPQWHVTECLESSKTAEQECLDGLLCTSIIPSHYKRYSHFLLATSRAGENLPEFSPANTDNNFFKHGASPSISCSAYNFGVSQDPNDSQNMGKLPKECLLFPKQSSTVESALDVTSKEAYYLENTEETELRIHSVNGAGQLWCHSPLRNLKSQQDSYQLNTLVSENDLSDSYISYSPLNTDGEETIVKEEEEDVVVKEKELVAGKTNQLKKKLFDIRNTEDKSREVLSFLSHKPLGASKPNQFEPGNVKKMQTCTINNESCKTLHTIESADGISNSVSQDTEARILNLTNIFDPLKESTEKHSFPLKYKRPKETFESLKLSSSSLNIGECGWGSSNDCNLDSADSAAIFALITSELKEGVKPFLPCQRDILKKSSSCLNSEDKTVTGTCKNSLAFNSFCSLTEKGGFSNNTTMPITHSPDSEMLPCVSGANPQVQNTSAKELKQMDIGVFFGLQAKAKLEDDQKKNLQGSTKLLGPTATTGRRPRSQKRKAKGSVEDSDVVTESSSNNTMPAYPASGPQKRWRKRFKESCPGEEETRKKLCPFYKKIPGTDFVVDAFQYGEIEGCKAYFLTHFHSDHYGGLTKKFTFPIYCNQITGNLVKCKLQVPEQYIHILPMDTECIINGIKVVLLDANHCPGAAMILFSLPNGTVILHTGDFRADPSMERYTFLTDQKVHSLYLDTTYCNPEYTFPSQQEVIQFAVNTAFETVTLNPRTLVVCGTYSVGKEKVFLAIADVLGSKVSMSKEKYKTLQCLESAAINSLITLDWNNTLLHLLPMMQINFRNLQSHLNKFGERFDQILAFKPTGWTYSEGCCSLNDIQPQTRGKITIYGIPYSEHSSFLEMKRFVQWLKPQKIIPTVNVGNWKLRNEMEKHFRNWKMEAAGWN</sequence>
<dbReference type="InterPro" id="IPR036866">
    <property type="entry name" value="RibonucZ/Hydroxyglut_hydro"/>
</dbReference>
<evidence type="ECO:0000256" key="4">
    <source>
        <dbReference type="ARBA" id="ARBA00023204"/>
    </source>
</evidence>
<feature type="region of interest" description="Disordered" evidence="6">
    <location>
        <begin position="29"/>
        <end position="116"/>
    </location>
</feature>
<dbReference type="CTD" id="9937"/>
<feature type="compositionally biased region" description="Low complexity" evidence="6">
    <location>
        <begin position="80"/>
        <end position="90"/>
    </location>
</feature>
<dbReference type="PANTHER" id="PTHR23240:SF6">
    <property type="entry name" value="DNA CROSS-LINK REPAIR 1A PROTEIN"/>
    <property type="match status" value="1"/>
</dbReference>
<gene>
    <name evidence="9" type="primary">DCLRE1A</name>
</gene>
<organism evidence="8 9">
    <name type="scientific">Pogona vitticeps</name>
    <name type="common">central bearded dragon</name>
    <dbReference type="NCBI Taxonomy" id="103695"/>
    <lineage>
        <taxon>Eukaryota</taxon>
        <taxon>Metazoa</taxon>
        <taxon>Chordata</taxon>
        <taxon>Craniata</taxon>
        <taxon>Vertebrata</taxon>
        <taxon>Euteleostomi</taxon>
        <taxon>Lepidosauria</taxon>
        <taxon>Squamata</taxon>
        <taxon>Bifurcata</taxon>
        <taxon>Unidentata</taxon>
        <taxon>Episquamata</taxon>
        <taxon>Toxicofera</taxon>
        <taxon>Iguania</taxon>
        <taxon>Acrodonta</taxon>
        <taxon>Agamidae</taxon>
        <taxon>Amphibolurinae</taxon>
        <taxon>Pogona</taxon>
    </lineage>
</organism>
<dbReference type="GO" id="GO:0036297">
    <property type="term" value="P:interstrand cross-link repair"/>
    <property type="evidence" value="ECO:0007669"/>
    <property type="project" value="TreeGrafter"/>
</dbReference>
<dbReference type="Gene3D" id="3.60.15.10">
    <property type="entry name" value="Ribonuclease Z/Hydroxyacylglutathione hydrolase-like"/>
    <property type="match status" value="1"/>
</dbReference>
<dbReference type="GO" id="GO:0006303">
    <property type="term" value="P:double-strand break repair via nonhomologous end joining"/>
    <property type="evidence" value="ECO:0007669"/>
    <property type="project" value="TreeGrafter"/>
</dbReference>
<feature type="region of interest" description="Disordered" evidence="6">
    <location>
        <begin position="595"/>
        <end position="652"/>
    </location>
</feature>
<dbReference type="Pfam" id="PF07522">
    <property type="entry name" value="DRMBL"/>
    <property type="match status" value="1"/>
</dbReference>
<feature type="compositionally biased region" description="Basic residues" evidence="6">
    <location>
        <begin position="616"/>
        <end position="626"/>
    </location>
</feature>
<reference evidence="9" key="1">
    <citation type="submission" date="2025-08" db="UniProtKB">
        <authorList>
            <consortium name="RefSeq"/>
        </authorList>
    </citation>
    <scope>IDENTIFICATION</scope>
</reference>
<keyword evidence="8" id="KW-1185">Reference proteome</keyword>
<keyword evidence="3" id="KW-0227">DNA damage</keyword>
<evidence type="ECO:0000313" key="8">
    <source>
        <dbReference type="Proteomes" id="UP001652642"/>
    </source>
</evidence>
<proteinExistence type="inferred from homology"/>
<evidence type="ECO:0000256" key="2">
    <source>
        <dbReference type="ARBA" id="ARBA00010304"/>
    </source>
</evidence>
<keyword evidence="4" id="KW-0234">DNA repair</keyword>
<evidence type="ECO:0000256" key="6">
    <source>
        <dbReference type="SAM" id="MobiDB-lite"/>
    </source>
</evidence>
<protein>
    <submittedName>
        <fullName evidence="9">DNA cross-link repair 1A protein isoform X1</fullName>
    </submittedName>
</protein>
<dbReference type="GO" id="GO:0008800">
    <property type="term" value="F:beta-lactamase activity"/>
    <property type="evidence" value="ECO:0007669"/>
    <property type="project" value="UniProtKB-EC"/>
</dbReference>
<dbReference type="PANTHER" id="PTHR23240">
    <property type="entry name" value="DNA CROSS-LINK REPAIR PROTEIN PSO2/SNM1-RELATED"/>
    <property type="match status" value="1"/>
</dbReference>
<dbReference type="FunCoup" id="A0A6J0SGX8">
    <property type="interactions" value="165"/>
</dbReference>
<accession>A0A6J0SGX8</accession>
<dbReference type="InterPro" id="IPR011084">
    <property type="entry name" value="DRMBL"/>
</dbReference>
<name>A0A6J0SGX8_9SAUR</name>
<dbReference type="GO" id="GO:0035312">
    <property type="term" value="F:5'-3' DNA exonuclease activity"/>
    <property type="evidence" value="ECO:0007669"/>
    <property type="project" value="TreeGrafter"/>
</dbReference>
<dbReference type="OrthoDB" id="262529at2759"/>
<comment type="subcellular location">
    <subcellularLocation>
        <location evidence="1">Nucleus</location>
    </subcellularLocation>
</comment>
<dbReference type="RefSeq" id="XP_020635567.2">
    <property type="nucleotide sequence ID" value="XM_020779908.2"/>
</dbReference>
<keyword evidence="5" id="KW-0539">Nucleus</keyword>
<dbReference type="InParanoid" id="A0A6J0SGX8"/>
<feature type="compositionally biased region" description="Polar residues" evidence="6">
    <location>
        <begin position="69"/>
        <end position="79"/>
    </location>
</feature>
<comment type="similarity">
    <text evidence="2">Belongs to the DNA repair metallo-beta-lactamase (DRMBL) family.</text>
</comment>
<evidence type="ECO:0000313" key="9">
    <source>
        <dbReference type="RefSeq" id="XP_020635567.2"/>
    </source>
</evidence>
<dbReference type="GeneID" id="110071975"/>
<dbReference type="Proteomes" id="UP001652642">
    <property type="component" value="Chromosome 3"/>
</dbReference>
<dbReference type="AlphaFoldDB" id="A0A6J0SGX8"/>
<evidence type="ECO:0000256" key="5">
    <source>
        <dbReference type="ARBA" id="ARBA00023242"/>
    </source>
</evidence>
<dbReference type="GO" id="GO:0003684">
    <property type="term" value="F:damaged DNA binding"/>
    <property type="evidence" value="ECO:0007669"/>
    <property type="project" value="TreeGrafter"/>
</dbReference>
<dbReference type="GO" id="GO:0005634">
    <property type="term" value="C:nucleus"/>
    <property type="evidence" value="ECO:0007669"/>
    <property type="project" value="UniProtKB-SubCell"/>
</dbReference>
<feature type="domain" description="DNA repair metallo-beta-lactamase" evidence="7">
    <location>
        <begin position="891"/>
        <end position="995"/>
    </location>
</feature>
<evidence type="ECO:0000256" key="1">
    <source>
        <dbReference type="ARBA" id="ARBA00004123"/>
    </source>
</evidence>
<dbReference type="SUPFAM" id="SSF56281">
    <property type="entry name" value="Metallo-hydrolase/oxidoreductase"/>
    <property type="match status" value="1"/>
</dbReference>
<evidence type="ECO:0000259" key="7">
    <source>
        <dbReference type="Pfam" id="PF07522"/>
    </source>
</evidence>
<evidence type="ECO:0000256" key="3">
    <source>
        <dbReference type="ARBA" id="ARBA00022763"/>
    </source>
</evidence>
<dbReference type="Gene3D" id="3.40.50.12650">
    <property type="match status" value="1"/>
</dbReference>
<dbReference type="KEGG" id="pvt:110071975"/>